<comment type="caution">
    <text evidence="1">The sequence shown here is derived from an EMBL/GenBank/DDBJ whole genome shotgun (WGS) entry which is preliminary data.</text>
</comment>
<protein>
    <submittedName>
        <fullName evidence="1">Glutathione transferase GstA</fullName>
    </submittedName>
</protein>
<accession>A0ACD3SNZ6</accession>
<evidence type="ECO:0000313" key="1">
    <source>
        <dbReference type="EMBL" id="TMS57925.1"/>
    </source>
</evidence>
<sequence>MKLFHTPAISALAARILVAESGLPVRPVRVRLNSGLDEDGQDFRATYPDCRLPALWFDDETLLDTETDMALALLARMSPHPVTAPLPDMPAFQQIRMCLKFLAHDVHVHFSPLLRLDTLAPARSAAHEALQRAYAQLDAMLARQSFLLGEAFTLPDAYAFTLLTWNPLAGLDTATWPALAAYAGRIRQRPSVMAALAEEGLLEGWRDDLQPCSGCDPSRRA</sequence>
<keyword evidence="1" id="KW-0808">Transferase</keyword>
<keyword evidence="2" id="KW-1185">Reference proteome</keyword>
<dbReference type="EMBL" id="AKCV02000017">
    <property type="protein sequence ID" value="TMS57925.1"/>
    <property type="molecule type" value="Genomic_DNA"/>
</dbReference>
<organism evidence="1 2">
    <name type="scientific">Imbroritus primus</name>
    <dbReference type="NCBI Taxonomy" id="3058603"/>
    <lineage>
        <taxon>Bacteria</taxon>
        <taxon>Pseudomonadati</taxon>
        <taxon>Pseudomonadota</taxon>
        <taxon>Betaproteobacteria</taxon>
        <taxon>Burkholderiales</taxon>
        <taxon>Burkholderiaceae</taxon>
        <taxon>Imbroritus</taxon>
    </lineage>
</organism>
<proteinExistence type="predicted"/>
<evidence type="ECO:0000313" key="2">
    <source>
        <dbReference type="Proteomes" id="UP000004277"/>
    </source>
</evidence>
<reference evidence="1" key="1">
    <citation type="submission" date="2019-05" db="EMBL/GenBank/DDBJ databases">
        <title>Revised genome assembly of Burkholderiaceae (previously Ralstonia) sp. PBA.</title>
        <authorList>
            <person name="Gan H.M."/>
        </authorList>
    </citation>
    <scope>NUCLEOTIDE SEQUENCE</scope>
    <source>
        <strain evidence="1">PBA</strain>
    </source>
</reference>
<dbReference type="Proteomes" id="UP000004277">
    <property type="component" value="Unassembled WGS sequence"/>
</dbReference>
<name>A0ACD3SNZ6_9BURK</name>
<gene>
    <name evidence="1" type="ORF">MW7_010685</name>
</gene>